<keyword evidence="4 6" id="KW-1133">Transmembrane helix</keyword>
<feature type="transmembrane region" description="Helical" evidence="6">
    <location>
        <begin position="139"/>
        <end position="158"/>
    </location>
</feature>
<comment type="caution">
    <text evidence="7">The sequence shown here is derived from an EMBL/GenBank/DDBJ whole genome shotgun (WGS) entry which is preliminary data.</text>
</comment>
<dbReference type="PANTHER" id="PTHR42893:SF46">
    <property type="entry name" value="PROTEIN DETOXIFICATION 44, CHLOROPLASTIC"/>
    <property type="match status" value="1"/>
</dbReference>
<dbReference type="Proteomes" id="UP001201273">
    <property type="component" value="Unassembled WGS sequence"/>
</dbReference>
<sequence>MKSPVWLSDPSYRKRLFALALPMMLSNVTVPLLGLVDAAVLGHLDHSYYLAGVSVGAMLITLAFWLLGFLRMSTTGLVAQAFGRNDAMAIKQVLLQSLVLAGALSVLLLVLQSVILNLGLMLAAPSEQVAFYAQQYFSIRIWSAPAALANYVILGWLLGMQNARAPMWLLIITNLVNILLDLWFVLGLGWQVQGAAAASVIADYFGFGLGLYFVFHAIKPYWQLGDWSVLMQKIWGRANFFRLIALNRDIFLRTLCVQICFSFMTFYGARLGDDIVAANAVLLNFLLFISFALDGLAYAVEALVGKAVGRRDPIEFKRCVNVTFFYALLFAILLMVIFALLGANIIALITDIRSIQMTANSYLIWLVFIPLTSVWCFILDGIFIGTTQAKAMRNSMLFATLCCFFPVWWLAKDFGNHSLWLAMNAFMLGRGLSLGYLYCLMQRNNRFIVI</sequence>
<evidence type="ECO:0000313" key="8">
    <source>
        <dbReference type="Proteomes" id="UP001201273"/>
    </source>
</evidence>
<feature type="transmembrane region" description="Helical" evidence="6">
    <location>
        <begin position="281"/>
        <end position="304"/>
    </location>
</feature>
<evidence type="ECO:0000256" key="3">
    <source>
        <dbReference type="ARBA" id="ARBA00022692"/>
    </source>
</evidence>
<proteinExistence type="inferred from homology"/>
<evidence type="ECO:0000256" key="5">
    <source>
        <dbReference type="ARBA" id="ARBA00023136"/>
    </source>
</evidence>
<keyword evidence="3 6" id="KW-0812">Transmembrane</keyword>
<dbReference type="EMBL" id="JAIMJA010000004">
    <property type="protein sequence ID" value="MCE2594146.1"/>
    <property type="molecule type" value="Genomic_DNA"/>
</dbReference>
<keyword evidence="8" id="KW-1185">Reference proteome</keyword>
<dbReference type="Pfam" id="PF01554">
    <property type="entry name" value="MatE"/>
    <property type="match status" value="2"/>
</dbReference>
<name>A0ABS8W9A5_9GAMM</name>
<feature type="transmembrane region" description="Helical" evidence="6">
    <location>
        <begin position="48"/>
        <end position="72"/>
    </location>
</feature>
<feature type="transmembrane region" description="Helical" evidence="6">
    <location>
        <begin position="93"/>
        <end position="119"/>
    </location>
</feature>
<comment type="subcellular location">
    <subcellularLocation>
        <location evidence="1">Membrane</location>
        <topology evidence="1">Multi-pass membrane protein</topology>
    </subcellularLocation>
</comment>
<reference evidence="7 8" key="1">
    <citation type="journal article" date="2022" name="Environ. Microbiol. Rep.">
        <title>Eco-phylogenetic analyses reveal divergent evolution of vitamin B12 metabolism in the marine bacterial family 'Psychromonadaceae'.</title>
        <authorList>
            <person name="Jin X."/>
            <person name="Yang Y."/>
            <person name="Cao H."/>
            <person name="Gao B."/>
            <person name="Zhao Z."/>
        </authorList>
    </citation>
    <scope>NUCLEOTIDE SEQUENCE [LARGE SCALE GENOMIC DNA]</scope>
    <source>
        <strain evidence="7 8">MKS20</strain>
    </source>
</reference>
<gene>
    <name evidence="7" type="primary">dinF</name>
    <name evidence="7" type="ORF">K6Y31_04890</name>
</gene>
<feature type="transmembrane region" description="Helical" evidence="6">
    <location>
        <begin position="192"/>
        <end position="215"/>
    </location>
</feature>
<feature type="transmembrane region" description="Helical" evidence="6">
    <location>
        <begin position="324"/>
        <end position="350"/>
    </location>
</feature>
<protein>
    <submittedName>
        <fullName evidence="7">MATE family efflux transporter DinF</fullName>
    </submittedName>
</protein>
<dbReference type="InterPro" id="IPR002528">
    <property type="entry name" value="MATE_fam"/>
</dbReference>
<keyword evidence="5 6" id="KW-0472">Membrane</keyword>
<evidence type="ECO:0000256" key="6">
    <source>
        <dbReference type="SAM" id="Phobius"/>
    </source>
</evidence>
<accession>A0ABS8W9A5</accession>
<evidence type="ECO:0000256" key="1">
    <source>
        <dbReference type="ARBA" id="ARBA00004141"/>
    </source>
</evidence>
<evidence type="ECO:0000313" key="7">
    <source>
        <dbReference type="EMBL" id="MCE2594146.1"/>
    </source>
</evidence>
<dbReference type="NCBIfam" id="TIGR00797">
    <property type="entry name" value="matE"/>
    <property type="match status" value="1"/>
</dbReference>
<dbReference type="InterPro" id="IPR044644">
    <property type="entry name" value="DinF-like"/>
</dbReference>
<evidence type="ECO:0000256" key="2">
    <source>
        <dbReference type="ARBA" id="ARBA00010199"/>
    </source>
</evidence>
<feature type="transmembrane region" description="Helical" evidence="6">
    <location>
        <begin position="362"/>
        <end position="383"/>
    </location>
</feature>
<comment type="similarity">
    <text evidence="2">Belongs to the multi antimicrobial extrusion (MATE) (TC 2.A.66.1) family.</text>
</comment>
<dbReference type="PANTHER" id="PTHR42893">
    <property type="entry name" value="PROTEIN DETOXIFICATION 44, CHLOROPLASTIC-RELATED"/>
    <property type="match status" value="1"/>
</dbReference>
<evidence type="ECO:0000256" key="4">
    <source>
        <dbReference type="ARBA" id="ARBA00022989"/>
    </source>
</evidence>
<feature type="transmembrane region" description="Helical" evidence="6">
    <location>
        <begin position="395"/>
        <end position="411"/>
    </location>
</feature>
<feature type="transmembrane region" description="Helical" evidence="6">
    <location>
        <begin position="165"/>
        <end position="186"/>
    </location>
</feature>
<feature type="transmembrane region" description="Helical" evidence="6">
    <location>
        <begin position="250"/>
        <end position="269"/>
    </location>
</feature>
<dbReference type="NCBIfam" id="NF007690">
    <property type="entry name" value="PRK10367.1"/>
    <property type="match status" value="1"/>
</dbReference>
<organism evidence="7 8">
    <name type="scientific">Motilimonas cestriensis</name>
    <dbReference type="NCBI Taxonomy" id="2742685"/>
    <lineage>
        <taxon>Bacteria</taxon>
        <taxon>Pseudomonadati</taxon>
        <taxon>Pseudomonadota</taxon>
        <taxon>Gammaproteobacteria</taxon>
        <taxon>Alteromonadales</taxon>
        <taxon>Alteromonadales genera incertae sedis</taxon>
        <taxon>Motilimonas</taxon>
    </lineage>
</organism>
<feature type="transmembrane region" description="Helical" evidence="6">
    <location>
        <begin position="417"/>
        <end position="440"/>
    </location>
</feature>
<dbReference type="CDD" id="cd13136">
    <property type="entry name" value="MATE_DinF_like"/>
    <property type="match status" value="1"/>
</dbReference>